<sequence>MADRPKDVDLDDTSPEDTGAVGVAFQHTSKKGPEFRTWFRGEHTNFNPKLQQLMELDGPEKWVLHGWLPDAPLIDKGTQITAFGSCFAANISNWLSERNFRVLNRAGDAARAYVVTMGEGMVNSFVIRQQFEWAWENRVFGQALWHGYKTEEYGYDEDVRLETKRIFDETEVFILTFGLSEVWYDEKTGNVFWRTIPKDAYDPERHKFRLSTVEENRDNIRAIYDLIRKYRPDAKVIVTLSPVPLVATFRDVSCITANSVSKATLRVAIDEVCREVRDEGRLFYWPSYELVTDVFRSPYKADRRHVRPVVLSYIMHLFESAWCKDSGVTGTELLEAWVRAHVASGTLPGELQPILAKRKPYRLRKFLSGVRLHEDDRTDAAMRGLLETLLDAWRAERAEAEAQDEPADADA</sequence>
<dbReference type="Pfam" id="PF08885">
    <property type="entry name" value="GSCFA"/>
    <property type="match status" value="1"/>
</dbReference>
<dbReference type="EMBL" id="QGGV01000001">
    <property type="protein sequence ID" value="PWK58276.1"/>
    <property type="molecule type" value="Genomic_DNA"/>
</dbReference>
<evidence type="ECO:0000313" key="4">
    <source>
        <dbReference type="Proteomes" id="UP000245390"/>
    </source>
</evidence>
<dbReference type="RefSeq" id="WP_164721550.1">
    <property type="nucleotide sequence ID" value="NZ_CP034588.1"/>
</dbReference>
<evidence type="ECO:0000259" key="2">
    <source>
        <dbReference type="Pfam" id="PF08885"/>
    </source>
</evidence>
<dbReference type="AlphaFoldDB" id="A0A316GEB0"/>
<comment type="caution">
    <text evidence="3">The sequence shown here is derived from an EMBL/GenBank/DDBJ whole genome shotgun (WGS) entry which is preliminary data.</text>
</comment>
<accession>A0A316GEB0</accession>
<evidence type="ECO:0000256" key="1">
    <source>
        <dbReference type="SAM" id="MobiDB-lite"/>
    </source>
</evidence>
<evidence type="ECO:0000313" key="3">
    <source>
        <dbReference type="EMBL" id="PWK58276.1"/>
    </source>
</evidence>
<organism evidence="3 4">
    <name type="scientific">Silicimonas algicola</name>
    <dbReference type="NCBI Taxonomy" id="1826607"/>
    <lineage>
        <taxon>Bacteria</taxon>
        <taxon>Pseudomonadati</taxon>
        <taxon>Pseudomonadota</taxon>
        <taxon>Alphaproteobacteria</taxon>
        <taxon>Rhodobacterales</taxon>
        <taxon>Paracoccaceae</taxon>
    </lineage>
</organism>
<gene>
    <name evidence="3" type="ORF">C8D95_10182</name>
</gene>
<reference evidence="3 4" key="1">
    <citation type="submission" date="2018-05" db="EMBL/GenBank/DDBJ databases">
        <title>Genomic Encyclopedia of Type Strains, Phase IV (KMG-IV): sequencing the most valuable type-strain genomes for metagenomic binning, comparative biology and taxonomic classification.</title>
        <authorList>
            <person name="Goeker M."/>
        </authorList>
    </citation>
    <scope>NUCLEOTIDE SEQUENCE [LARGE SCALE GENOMIC DNA]</scope>
    <source>
        <strain evidence="3 4">DSM 103371</strain>
    </source>
</reference>
<dbReference type="InterPro" id="IPR014982">
    <property type="entry name" value="GSCFA"/>
</dbReference>
<feature type="region of interest" description="Disordered" evidence="1">
    <location>
        <begin position="1"/>
        <end position="20"/>
    </location>
</feature>
<feature type="domain" description="GSCFA" evidence="2">
    <location>
        <begin position="80"/>
        <end position="318"/>
    </location>
</feature>
<dbReference type="SUPFAM" id="SSF52266">
    <property type="entry name" value="SGNH hydrolase"/>
    <property type="match status" value="1"/>
</dbReference>
<keyword evidence="4" id="KW-1185">Reference proteome</keyword>
<proteinExistence type="predicted"/>
<name>A0A316GEB0_9RHOB</name>
<dbReference type="Proteomes" id="UP000245390">
    <property type="component" value="Unassembled WGS sequence"/>
</dbReference>
<protein>
    <submittedName>
        <fullName evidence="3">GSCFA family protein</fullName>
    </submittedName>
</protein>